<comment type="cofactor">
    <cofactor evidence="5">
        <name>Mg(2+)</name>
        <dbReference type="ChEBI" id="CHEBI:18420"/>
    </cofactor>
</comment>
<dbReference type="RefSeq" id="WP_207250389.1">
    <property type="nucleotide sequence ID" value="NZ_JAFMPM010000006.1"/>
</dbReference>
<dbReference type="CDD" id="cd18678">
    <property type="entry name" value="PIN_MtVapC25_VapC33-like"/>
    <property type="match status" value="1"/>
</dbReference>
<evidence type="ECO:0000256" key="4">
    <source>
        <dbReference type="ARBA" id="ARBA00022801"/>
    </source>
</evidence>
<name>A0A8B0SL75_9GAMM</name>
<comment type="function">
    <text evidence="5">Toxic component of a toxin-antitoxin (TA) system. An RNase.</text>
</comment>
<dbReference type="GO" id="GO:0004540">
    <property type="term" value="F:RNA nuclease activity"/>
    <property type="evidence" value="ECO:0007669"/>
    <property type="project" value="InterPro"/>
</dbReference>
<evidence type="ECO:0000313" key="8">
    <source>
        <dbReference type="EMBL" id="QTX11831.1"/>
    </source>
</evidence>
<accession>A0A8B0SL75</accession>
<dbReference type="HAMAP" id="MF_00265">
    <property type="entry name" value="VapC_Nob1"/>
    <property type="match status" value="1"/>
</dbReference>
<keyword evidence="5" id="KW-0460">Magnesium</keyword>
<keyword evidence="5" id="KW-0800">Toxin</keyword>
<dbReference type="EMBL" id="JAFMPM010000006">
    <property type="protein sequence ID" value="MBO0612701.1"/>
    <property type="molecule type" value="Genomic_DNA"/>
</dbReference>
<dbReference type="EMBL" id="CP072748">
    <property type="protein sequence ID" value="QTX11831.1"/>
    <property type="molecule type" value="Genomic_DNA"/>
</dbReference>
<proteinExistence type="inferred from homology"/>
<evidence type="ECO:0000259" key="6">
    <source>
        <dbReference type="Pfam" id="PF01850"/>
    </source>
</evidence>
<keyword evidence="2 5" id="KW-0540">Nuclease</keyword>
<dbReference type="NCBIfam" id="TIGR00028">
    <property type="entry name" value="Mtu_PIN_fam"/>
    <property type="match status" value="1"/>
</dbReference>
<keyword evidence="1 5" id="KW-1277">Toxin-antitoxin system</keyword>
<dbReference type="GO" id="GO:0090729">
    <property type="term" value="F:toxin activity"/>
    <property type="evidence" value="ECO:0007669"/>
    <property type="project" value="UniProtKB-KW"/>
</dbReference>
<dbReference type="AlphaFoldDB" id="A0A8B0SL75"/>
<dbReference type="InterPro" id="IPR002716">
    <property type="entry name" value="PIN_dom"/>
</dbReference>
<evidence type="ECO:0000256" key="5">
    <source>
        <dbReference type="HAMAP-Rule" id="MF_00265"/>
    </source>
</evidence>
<protein>
    <recommendedName>
        <fullName evidence="5">Ribonuclease VapC</fullName>
        <shortName evidence="5">RNase VapC</shortName>
        <ecNumber evidence="5">3.1.-.-</ecNumber>
    </recommendedName>
    <alternativeName>
        <fullName evidence="5">Toxin VapC</fullName>
    </alternativeName>
</protein>
<feature type="domain" description="PIN" evidence="6">
    <location>
        <begin position="3"/>
        <end position="134"/>
    </location>
</feature>
<dbReference type="EC" id="3.1.-.-" evidence="5"/>
<dbReference type="GO" id="GO:0000287">
    <property type="term" value="F:magnesium ion binding"/>
    <property type="evidence" value="ECO:0007669"/>
    <property type="project" value="UniProtKB-UniRule"/>
</dbReference>
<keyword evidence="3 5" id="KW-0479">Metal-binding</keyword>
<dbReference type="InterPro" id="IPR006226">
    <property type="entry name" value="Mtu_PIN"/>
</dbReference>
<reference evidence="7 9" key="1">
    <citation type="submission" date="2021-03" db="EMBL/GenBank/DDBJ databases">
        <title>Draft genome and methylome analysis of Thiotrix fructosivoruns ATCC 49748.</title>
        <authorList>
            <person name="Fomenkov A."/>
            <person name="Grabovich M.Y."/>
            <person name="Roberts R.J."/>
        </authorList>
    </citation>
    <scope>NUCLEOTIDE SEQUENCE [LARGE SCALE GENOMIC DNA]</scope>
    <source>
        <strain evidence="7 9">ATCC 49748</strain>
    </source>
</reference>
<reference evidence="8" key="2">
    <citation type="submission" date="2021-04" db="EMBL/GenBank/DDBJ databases">
        <title>Complete Genome and methylome analysis of Thiothrix fructosivorans ATCC 49748.</title>
        <authorList>
            <person name="Fomenkov A."/>
            <person name="Sun L."/>
            <person name="Vincze T."/>
            <person name="Grabovich M.Y."/>
            <person name="Roberts R.J."/>
        </authorList>
    </citation>
    <scope>NUCLEOTIDE SEQUENCE</scope>
    <source>
        <strain evidence="8">ATCC 49748</strain>
    </source>
</reference>
<dbReference type="Pfam" id="PF01850">
    <property type="entry name" value="PIN"/>
    <property type="match status" value="1"/>
</dbReference>
<dbReference type="GO" id="GO:0045926">
    <property type="term" value="P:negative regulation of growth"/>
    <property type="evidence" value="ECO:0007669"/>
    <property type="project" value="UniProtKB-ARBA"/>
</dbReference>
<sequence>MLLCDVNVLVYAHREDAINHAAYLQWLEDVINSDANFAVSELVLSGFLRIVTHPKIFNPPSSLEDALDFITAIRQQPNCTVVTPGTRHWSIFQTLCETANAKGNLIPDAYHAALAIESGCEWITTDRGFSRYPGLRWRTPF</sequence>
<keyword evidence="4 5" id="KW-0378">Hydrolase</keyword>
<evidence type="ECO:0000256" key="2">
    <source>
        <dbReference type="ARBA" id="ARBA00022722"/>
    </source>
</evidence>
<dbReference type="Gene3D" id="3.40.50.1010">
    <property type="entry name" value="5'-nuclease"/>
    <property type="match status" value="1"/>
</dbReference>
<evidence type="ECO:0000313" key="9">
    <source>
        <dbReference type="Proteomes" id="UP000664466"/>
    </source>
</evidence>
<evidence type="ECO:0000256" key="1">
    <source>
        <dbReference type="ARBA" id="ARBA00022649"/>
    </source>
</evidence>
<keyword evidence="9" id="KW-1185">Reference proteome</keyword>
<feature type="binding site" evidence="5">
    <location>
        <position position="5"/>
    </location>
    <ligand>
        <name>Mg(2+)</name>
        <dbReference type="ChEBI" id="CHEBI:18420"/>
    </ligand>
</feature>
<evidence type="ECO:0000256" key="3">
    <source>
        <dbReference type="ARBA" id="ARBA00022723"/>
    </source>
</evidence>
<dbReference type="InterPro" id="IPR029060">
    <property type="entry name" value="PIN-like_dom_sf"/>
</dbReference>
<dbReference type="Proteomes" id="UP000664466">
    <property type="component" value="Unassembled WGS sequence"/>
</dbReference>
<comment type="similarity">
    <text evidence="5">Belongs to the PINc/VapC protein family.</text>
</comment>
<evidence type="ECO:0000313" key="7">
    <source>
        <dbReference type="EMBL" id="MBO0612701.1"/>
    </source>
</evidence>
<feature type="binding site" evidence="5">
    <location>
        <position position="108"/>
    </location>
    <ligand>
        <name>Mg(2+)</name>
        <dbReference type="ChEBI" id="CHEBI:18420"/>
    </ligand>
</feature>
<dbReference type="GO" id="GO:0016788">
    <property type="term" value="F:hydrolase activity, acting on ester bonds"/>
    <property type="evidence" value="ECO:0007669"/>
    <property type="project" value="InterPro"/>
</dbReference>
<gene>
    <name evidence="5" type="primary">vapC</name>
    <name evidence="8" type="ORF">J1836_005700</name>
    <name evidence="7" type="ORF">J1836_07125</name>
</gene>
<organism evidence="8">
    <name type="scientific">Thiothrix fructosivorans</name>
    <dbReference type="NCBI Taxonomy" id="111770"/>
    <lineage>
        <taxon>Bacteria</taxon>
        <taxon>Pseudomonadati</taxon>
        <taxon>Pseudomonadota</taxon>
        <taxon>Gammaproteobacteria</taxon>
        <taxon>Thiotrichales</taxon>
        <taxon>Thiotrichaceae</taxon>
        <taxon>Thiothrix</taxon>
    </lineage>
</organism>
<dbReference type="SUPFAM" id="SSF88723">
    <property type="entry name" value="PIN domain-like"/>
    <property type="match status" value="1"/>
</dbReference>
<dbReference type="InterPro" id="IPR022907">
    <property type="entry name" value="VapC_family"/>
</dbReference>